<organism evidence="2 3">
    <name type="scientific">Pleurodeles waltl</name>
    <name type="common">Iberian ribbed newt</name>
    <dbReference type="NCBI Taxonomy" id="8319"/>
    <lineage>
        <taxon>Eukaryota</taxon>
        <taxon>Metazoa</taxon>
        <taxon>Chordata</taxon>
        <taxon>Craniata</taxon>
        <taxon>Vertebrata</taxon>
        <taxon>Euteleostomi</taxon>
        <taxon>Amphibia</taxon>
        <taxon>Batrachia</taxon>
        <taxon>Caudata</taxon>
        <taxon>Salamandroidea</taxon>
        <taxon>Salamandridae</taxon>
        <taxon>Pleurodelinae</taxon>
        <taxon>Pleurodeles</taxon>
    </lineage>
</organism>
<dbReference type="InterPro" id="IPR004244">
    <property type="entry name" value="Transposase_22"/>
</dbReference>
<evidence type="ECO:0000313" key="3">
    <source>
        <dbReference type="Proteomes" id="UP001066276"/>
    </source>
</evidence>
<dbReference type="AlphaFoldDB" id="A0AAV7LQJ5"/>
<feature type="region of interest" description="Disordered" evidence="1">
    <location>
        <begin position="251"/>
        <end position="347"/>
    </location>
</feature>
<protein>
    <submittedName>
        <fullName evidence="2">Uncharacterized protein</fullName>
    </submittedName>
</protein>
<dbReference type="Gene3D" id="3.30.70.1820">
    <property type="entry name" value="L1 transposable element, RRM domain"/>
    <property type="match status" value="1"/>
</dbReference>
<gene>
    <name evidence="2" type="ORF">NDU88_006916</name>
</gene>
<sequence length="347" mass="38928">MAGMGEVTTMDRILQEITAVSRRLEEMDLAITSVTSETKSMRLYIAGIQSRVTLNGAVEGHMHTVLDKDKELGFLRSKLTDLEDRSQSDNICLFGFLEQAEGTDIPSFLRTVLTQLTETVFDPPLELQRAHRLGPRRKVGSSKPRPIIACLLRHEQVRQLLMVAFARGLFKTNGYEIRIPGEFSRESHERRKGLLALRPKLRQLEVKYGLFDPARLWTTKNGVSKNVYDPEDLRLYLDNLQSLSMDTTDYDHPLSASCDNRDTSLPSLEQEGTDRSTPTFVPAAGSPMCASAASERSQELESELETSQRGQELNTVASPPEVEQSRSAYDTPSEGLILLRSSKHTEE</sequence>
<keyword evidence="3" id="KW-1185">Reference proteome</keyword>
<accession>A0AAV7LQJ5</accession>
<proteinExistence type="predicted"/>
<dbReference type="PANTHER" id="PTHR11505">
    <property type="entry name" value="L1 TRANSPOSABLE ELEMENT-RELATED"/>
    <property type="match status" value="1"/>
</dbReference>
<name>A0AAV7LQJ5_PLEWA</name>
<dbReference type="Proteomes" id="UP001066276">
    <property type="component" value="Chromosome 11"/>
</dbReference>
<evidence type="ECO:0000313" key="2">
    <source>
        <dbReference type="EMBL" id="KAJ1093825.1"/>
    </source>
</evidence>
<reference evidence="2" key="1">
    <citation type="journal article" date="2022" name="bioRxiv">
        <title>Sequencing and chromosome-scale assembly of the giantPleurodeles waltlgenome.</title>
        <authorList>
            <person name="Brown T."/>
            <person name="Elewa A."/>
            <person name="Iarovenko S."/>
            <person name="Subramanian E."/>
            <person name="Araus A.J."/>
            <person name="Petzold A."/>
            <person name="Susuki M."/>
            <person name="Suzuki K.-i.T."/>
            <person name="Hayashi T."/>
            <person name="Toyoda A."/>
            <person name="Oliveira C."/>
            <person name="Osipova E."/>
            <person name="Leigh N.D."/>
            <person name="Simon A."/>
            <person name="Yun M.H."/>
        </authorList>
    </citation>
    <scope>NUCLEOTIDE SEQUENCE</scope>
    <source>
        <strain evidence="2">20211129_DDA</strain>
        <tissue evidence="2">Liver</tissue>
    </source>
</reference>
<evidence type="ECO:0000256" key="1">
    <source>
        <dbReference type="SAM" id="MobiDB-lite"/>
    </source>
</evidence>
<dbReference type="EMBL" id="JANPWB010000015">
    <property type="protein sequence ID" value="KAJ1093825.1"/>
    <property type="molecule type" value="Genomic_DNA"/>
</dbReference>
<comment type="caution">
    <text evidence="2">The sequence shown here is derived from an EMBL/GenBank/DDBJ whole genome shotgun (WGS) entry which is preliminary data.</text>
</comment>